<reference evidence="2" key="1">
    <citation type="submission" date="2024-02" db="UniProtKB">
        <authorList>
            <consortium name="WormBaseParasite"/>
        </authorList>
    </citation>
    <scope>IDENTIFICATION</scope>
</reference>
<dbReference type="PANTHER" id="PTHR47326">
    <property type="entry name" value="TRANSPOSABLE ELEMENT TC3 TRANSPOSASE-LIKE PROTEIN"/>
    <property type="match status" value="1"/>
</dbReference>
<evidence type="ECO:0008006" key="3">
    <source>
        <dbReference type="Google" id="ProtNLM"/>
    </source>
</evidence>
<dbReference type="PANTHER" id="PTHR47326:SF1">
    <property type="entry name" value="HTH PSQ-TYPE DOMAIN-CONTAINING PROTEIN"/>
    <property type="match status" value="1"/>
</dbReference>
<organism evidence="1 2">
    <name type="scientific">Strongyloides stercoralis</name>
    <name type="common">Threadworm</name>
    <dbReference type="NCBI Taxonomy" id="6248"/>
    <lineage>
        <taxon>Eukaryota</taxon>
        <taxon>Metazoa</taxon>
        <taxon>Ecdysozoa</taxon>
        <taxon>Nematoda</taxon>
        <taxon>Chromadorea</taxon>
        <taxon>Rhabditida</taxon>
        <taxon>Tylenchina</taxon>
        <taxon>Panagrolaimomorpha</taxon>
        <taxon>Strongyloidoidea</taxon>
        <taxon>Strongyloididae</taxon>
        <taxon>Strongyloides</taxon>
    </lineage>
</organism>
<dbReference type="WBParaSite" id="TCONS_00016308.p1">
    <property type="protein sequence ID" value="TCONS_00016308.p1"/>
    <property type="gene ID" value="XLOC_010880"/>
</dbReference>
<dbReference type="Proteomes" id="UP000035681">
    <property type="component" value="Unplaced"/>
</dbReference>
<dbReference type="AlphaFoldDB" id="A0AAF5I440"/>
<evidence type="ECO:0000313" key="2">
    <source>
        <dbReference type="WBParaSite" id="TCONS_00016308.p1"/>
    </source>
</evidence>
<sequence>HYFMPLIFIVYVATRIFGYSNDIMLNAVLLSGKLDSDTQAAKQLNREQYNANRCFKGQPKSGCPIENNKTEIFNKLKDILDNDPQISINRLTAMTGFKRSMIHRILHEHSYSPYKPIYTNKLQSGDKGKRKAFCDWIFDRDDFNFHRSIYYSDEAVFHLNGHVNKHDYFIWATSNPNVIIEEPNTPQRLIVWALVGYEGIVKYEILERTVNTDMYQDIIENNVIPFFTRRRNGNLLFQQDGAPAHFANRIKNILNDQLDRRWIGRGSHLLEWPARSPDLTVCDYFLWGHLKEKVYSHNVTNLTELKKVIEDEITKIPLEMIRRAIDSIVKRCAKCQEYDGDHFEITIENNFYNSYSYIGCSIYWIQHSSAHFTPCYDTTKLIVDKFSRCESSADLPRYGQPRTARNDENKELVKQSVLENKIISIRERAQNLCLSVETVRRIMTEDLKLKPYKIHLVHKITAADILERKNFANAFKQLCGIISSKIIDPTTDRASPHTTNETIDLLKSLFGSNLSSKKRCINWPSRSPYLTLLDFFLWGYLKDRIYKNKPKTVEELKDNIEREIVHIKPITLKKVMQSYFSVTLYNLTKTPCYNTIKLIVNKFSRCKNVADLSRYSQPKTARTDENNKLVKQSFLENRSISTRKQTQNLCLSNETLRRIMTKDLQLKPYNVQPVHKIKPSNIFKEVPFTCNLKHLVPENENFIDELIMTDLQKSGRPKSARTEDNIERVRNSVNNNQSTSLRRREQELCLRTSSLRNIMINDLRLKPYEIQSTHKMLKSDAAERMKFLISKDENFLDKIIMTDEAHFQLDGHVNKQNLRYWGTENPHQVREKLKQPKKVTDDDGRTITVNKENYVYMLEHSLIPEIDNIEEMWYQQNGALPHTAHETIDYLKSVFGDRIISKKTKIKWPARSFDLSPLDFFLWGYLKDRVYQNRPETLDDLKTNIEYQISEITVRMLKNVMKSFYKRLLKCREREGRYLDNIIFHLYLKNNFVIYHSLDNSLLYDFNIIKQFAVKKNYMFNYLMLNTDIKFKKFRFKGFIIHYHYYHQLLILAKILPVLDHNVIDVFTEQQDTLHKNHYTIFENKLNNIRYTKIKLNKSAWKKPNCIKLKLFTRKQNDGIFFVCTYRVTIKSICFLNIATTKIG</sequence>
<keyword evidence="1" id="KW-1185">Reference proteome</keyword>
<dbReference type="InterPro" id="IPR036397">
    <property type="entry name" value="RNaseH_sf"/>
</dbReference>
<protein>
    <recommendedName>
        <fullName evidence="3">Tc1-like transposase DDE domain-containing protein</fullName>
    </recommendedName>
</protein>
<dbReference type="Gene3D" id="3.30.420.10">
    <property type="entry name" value="Ribonuclease H-like superfamily/Ribonuclease H"/>
    <property type="match status" value="3"/>
</dbReference>
<name>A0AAF5I440_STRER</name>
<dbReference type="GO" id="GO:0003676">
    <property type="term" value="F:nucleic acid binding"/>
    <property type="evidence" value="ECO:0007669"/>
    <property type="project" value="InterPro"/>
</dbReference>
<evidence type="ECO:0000313" key="1">
    <source>
        <dbReference type="Proteomes" id="UP000035681"/>
    </source>
</evidence>
<accession>A0AAF5I440</accession>
<proteinExistence type="predicted"/>